<dbReference type="GeneID" id="8778059"/>
<dbReference type="STRING" id="589924.Ferp_0558"/>
<accession>D3S398</accession>
<evidence type="ECO:0000313" key="1">
    <source>
        <dbReference type="EMBL" id="ADC64731.1"/>
    </source>
</evidence>
<evidence type="ECO:0000313" key="2">
    <source>
        <dbReference type="Proteomes" id="UP000002613"/>
    </source>
</evidence>
<protein>
    <submittedName>
        <fullName evidence="1">Uncharacterized protein</fullName>
    </submittedName>
</protein>
<sequence>MRDELDELVHQAFREACSGEGCSIEKGDGRFVVRHDTDVLSVRWPEIEILNTGLKTMRVLVKALHLLQIRCEGTLNFLLKLYDRAVMQCLPVVEGAVIDLEKRRAEVSGGKQPGQTELVDMLNRLNDFFLNAAAKYGQITANTLYSCILDTHLLTDPEDLSSPISFPGFRDLESIMAAATAVAGKRLWFVKFQNSILAKVLAKSLPLHPLSESAMCLLITPDGVSRLDVAKTPHYAAANLVGVLWDVARNERRVKYSWRNEKSAKLLKEFIERARTVEVAGRDQIIGRFVESLPEKARKSLLTLI</sequence>
<dbReference type="Proteomes" id="UP000002613">
    <property type="component" value="Chromosome"/>
</dbReference>
<organism evidence="1 2">
    <name type="scientific">Ferroglobus placidus (strain DSM 10642 / AEDII12DO)</name>
    <dbReference type="NCBI Taxonomy" id="589924"/>
    <lineage>
        <taxon>Archaea</taxon>
        <taxon>Methanobacteriati</taxon>
        <taxon>Methanobacteriota</taxon>
        <taxon>Archaeoglobi</taxon>
        <taxon>Archaeoglobales</taxon>
        <taxon>Archaeoglobaceae</taxon>
        <taxon>Ferroglobus</taxon>
    </lineage>
</organism>
<proteinExistence type="predicted"/>
<gene>
    <name evidence="1" type="ordered locus">Ferp_0558</name>
</gene>
<dbReference type="PaxDb" id="589924-Ferp_0558"/>
<keyword evidence="2" id="KW-1185">Reference proteome</keyword>
<dbReference type="EMBL" id="CP001899">
    <property type="protein sequence ID" value="ADC64731.1"/>
    <property type="molecule type" value="Genomic_DNA"/>
</dbReference>
<name>D3S398_FERPA</name>
<dbReference type="KEGG" id="fpl:Ferp_0558"/>
<reference evidence="1 2" key="2">
    <citation type="journal article" date="2011" name="Stand. Genomic Sci.">
        <title>Complete genome sequence of Ferroglobus placidus AEDII12DO.</title>
        <authorList>
            <person name="Anderson I."/>
            <person name="Risso C."/>
            <person name="Holmes D."/>
            <person name="Lucas S."/>
            <person name="Copeland A."/>
            <person name="Lapidus A."/>
            <person name="Cheng J.F."/>
            <person name="Bruce D."/>
            <person name="Goodwin L."/>
            <person name="Pitluck S."/>
            <person name="Saunders E."/>
            <person name="Brettin T."/>
            <person name="Detter J.C."/>
            <person name="Han C."/>
            <person name="Tapia R."/>
            <person name="Larimer F."/>
            <person name="Land M."/>
            <person name="Hauser L."/>
            <person name="Woyke T."/>
            <person name="Lovley D."/>
            <person name="Kyrpides N."/>
            <person name="Ivanova N."/>
        </authorList>
    </citation>
    <scope>NUCLEOTIDE SEQUENCE [LARGE SCALE GENOMIC DNA]</scope>
    <source>
        <strain evidence="2">DSM 10642 / AEDII12DO</strain>
    </source>
</reference>
<dbReference type="AlphaFoldDB" id="D3S398"/>
<dbReference type="HOGENOM" id="CLU_910903_0_0_2"/>
<reference evidence="2" key="1">
    <citation type="submission" date="2010-02" db="EMBL/GenBank/DDBJ databases">
        <title>Complete sequence of Ferroglobus placidus DSM 10642.</title>
        <authorList>
            <consortium name="US DOE Joint Genome Institute"/>
            <person name="Lucas S."/>
            <person name="Copeland A."/>
            <person name="Lapidus A."/>
            <person name="Cheng J.-F."/>
            <person name="Bruce D."/>
            <person name="Goodwin L."/>
            <person name="Pitluck S."/>
            <person name="Saunders E."/>
            <person name="Brettin T."/>
            <person name="Detter J.C."/>
            <person name="Han C."/>
            <person name="Tapia R."/>
            <person name="Larimer F."/>
            <person name="Land M."/>
            <person name="Hauser L."/>
            <person name="Kyrpides N."/>
            <person name="Ivanova N."/>
            <person name="Holmes D."/>
            <person name="Lovley D."/>
            <person name="Kyrpides N."/>
            <person name="Anderson I.J."/>
            <person name="Woyke T."/>
        </authorList>
    </citation>
    <scope>NUCLEOTIDE SEQUENCE [LARGE SCALE GENOMIC DNA]</scope>
    <source>
        <strain evidence="2">DSM 10642 / AEDII12DO</strain>
    </source>
</reference>
<dbReference type="RefSeq" id="WP_012965077.1">
    <property type="nucleotide sequence ID" value="NC_013849.1"/>
</dbReference>